<reference evidence="4 5" key="1">
    <citation type="submission" date="2022-06" db="EMBL/GenBank/DDBJ databases">
        <title>Halogeometricum sp. a new haloarchaeum isolate from saline soil.</title>
        <authorList>
            <person name="Strakova D."/>
            <person name="Galisteo C."/>
            <person name="Sanchez-Porro C."/>
            <person name="Ventosa A."/>
        </authorList>
    </citation>
    <scope>NUCLEOTIDE SEQUENCE [LARGE SCALE GENOMIC DNA]</scope>
    <source>
        <strain evidence="5">S3BR25-2</strain>
    </source>
</reference>
<dbReference type="Proteomes" id="UP001254813">
    <property type="component" value="Unassembled WGS sequence"/>
</dbReference>
<accession>A0ABU2G0Y3</accession>
<comment type="caution">
    <text evidence="4">The sequence shown here is derived from an EMBL/GenBank/DDBJ whole genome shotgun (WGS) entry which is preliminary data.</text>
</comment>
<proteinExistence type="predicted"/>
<feature type="region of interest" description="Disordered" evidence="1">
    <location>
        <begin position="37"/>
        <end position="87"/>
    </location>
</feature>
<evidence type="ECO:0000259" key="3">
    <source>
        <dbReference type="Pfam" id="PF24463"/>
    </source>
</evidence>
<sequence length="110" mass="12205">MDAWGWIAVYAVGLAALQLLVYRYLLSGDDEVGYDRVFRDRDDRPDSVASGSDRGGSARPTRLAASPGRVERTREGADADSRGRYCPRCGTMNEPDPTFDRCWNCANRLA</sequence>
<evidence type="ECO:0000256" key="1">
    <source>
        <dbReference type="SAM" id="MobiDB-lite"/>
    </source>
</evidence>
<feature type="domain" description="DUF7577" evidence="3">
    <location>
        <begin position="83"/>
        <end position="109"/>
    </location>
</feature>
<evidence type="ECO:0000256" key="2">
    <source>
        <dbReference type="SAM" id="Phobius"/>
    </source>
</evidence>
<keyword evidence="2" id="KW-0472">Membrane</keyword>
<dbReference type="RefSeq" id="WP_310927807.1">
    <property type="nucleotide sequence ID" value="NZ_JAMQOQ010000002.1"/>
</dbReference>
<feature type="compositionally biased region" description="Basic and acidic residues" evidence="1">
    <location>
        <begin position="37"/>
        <end position="46"/>
    </location>
</feature>
<dbReference type="InterPro" id="IPR055999">
    <property type="entry name" value="DUF7577"/>
</dbReference>
<dbReference type="Pfam" id="PF24463">
    <property type="entry name" value="DUF7577"/>
    <property type="match status" value="1"/>
</dbReference>
<organism evidence="4 5">
    <name type="scientific">Halogeometricum luteum</name>
    <dbReference type="NCBI Taxonomy" id="2950537"/>
    <lineage>
        <taxon>Archaea</taxon>
        <taxon>Methanobacteriati</taxon>
        <taxon>Methanobacteriota</taxon>
        <taxon>Stenosarchaea group</taxon>
        <taxon>Halobacteria</taxon>
        <taxon>Halobacteriales</taxon>
        <taxon>Haloferacaceae</taxon>
        <taxon>Halogeometricum</taxon>
    </lineage>
</organism>
<dbReference type="EMBL" id="JAMQOQ010000002">
    <property type="protein sequence ID" value="MDS0293953.1"/>
    <property type="molecule type" value="Genomic_DNA"/>
</dbReference>
<name>A0ABU2G0Y3_9EURY</name>
<evidence type="ECO:0000313" key="4">
    <source>
        <dbReference type="EMBL" id="MDS0293953.1"/>
    </source>
</evidence>
<protein>
    <recommendedName>
        <fullName evidence="3">DUF7577 domain-containing protein</fullName>
    </recommendedName>
</protein>
<feature type="compositionally biased region" description="Basic and acidic residues" evidence="1">
    <location>
        <begin position="69"/>
        <end position="83"/>
    </location>
</feature>
<keyword evidence="2" id="KW-1133">Transmembrane helix</keyword>
<feature type="transmembrane region" description="Helical" evidence="2">
    <location>
        <begin position="6"/>
        <end position="26"/>
    </location>
</feature>
<keyword evidence="2" id="KW-0812">Transmembrane</keyword>
<evidence type="ECO:0000313" key="5">
    <source>
        <dbReference type="Proteomes" id="UP001254813"/>
    </source>
</evidence>
<gene>
    <name evidence="4" type="ORF">NDI79_07185</name>
</gene>
<keyword evidence="5" id="KW-1185">Reference proteome</keyword>